<dbReference type="Gene3D" id="1.25.40.10">
    <property type="entry name" value="Tetratricopeptide repeat domain"/>
    <property type="match status" value="1"/>
</dbReference>
<dbReference type="STRING" id="1447875.A0A2B7WY12"/>
<evidence type="ECO:0000256" key="7">
    <source>
        <dbReference type="SAM" id="MobiDB-lite"/>
    </source>
</evidence>
<dbReference type="Proteomes" id="UP000223968">
    <property type="component" value="Unassembled WGS sequence"/>
</dbReference>
<name>A0A2B7WY12_9EURO</name>
<reference evidence="8 9" key="1">
    <citation type="submission" date="2017-10" db="EMBL/GenBank/DDBJ databases">
        <title>Comparative genomics in systemic dimorphic fungi from Ajellomycetaceae.</title>
        <authorList>
            <person name="Munoz J.F."/>
            <person name="Mcewen J.G."/>
            <person name="Clay O.K."/>
            <person name="Cuomo C.A."/>
        </authorList>
    </citation>
    <scope>NUCLEOTIDE SEQUENCE [LARGE SCALE GENOMIC DNA]</scope>
    <source>
        <strain evidence="8 9">UAMH5409</strain>
    </source>
</reference>
<evidence type="ECO:0000313" key="8">
    <source>
        <dbReference type="EMBL" id="PGH01318.1"/>
    </source>
</evidence>
<feature type="repeat" description="PPR" evidence="6">
    <location>
        <begin position="403"/>
        <end position="437"/>
    </location>
</feature>
<comment type="caution">
    <text evidence="8">The sequence shown here is derived from an EMBL/GenBank/DDBJ whole genome shotgun (WGS) entry which is preliminary data.</text>
</comment>
<evidence type="ECO:0000256" key="3">
    <source>
        <dbReference type="ARBA" id="ARBA00044493"/>
    </source>
</evidence>
<dbReference type="OrthoDB" id="72441at2759"/>
<comment type="similarity">
    <text evidence="1">Belongs to the CCM1 family.</text>
</comment>
<organism evidence="8 9">
    <name type="scientific">Helicocarpus griseus UAMH5409</name>
    <dbReference type="NCBI Taxonomy" id="1447875"/>
    <lineage>
        <taxon>Eukaryota</taxon>
        <taxon>Fungi</taxon>
        <taxon>Dikarya</taxon>
        <taxon>Ascomycota</taxon>
        <taxon>Pezizomycotina</taxon>
        <taxon>Eurotiomycetes</taxon>
        <taxon>Eurotiomycetidae</taxon>
        <taxon>Onygenales</taxon>
        <taxon>Ajellomycetaceae</taxon>
        <taxon>Helicocarpus</taxon>
    </lineage>
</organism>
<keyword evidence="5" id="KW-0694">RNA-binding</keyword>
<dbReference type="AlphaFoldDB" id="A0A2B7WY12"/>
<dbReference type="Pfam" id="PF13812">
    <property type="entry name" value="PPR_3"/>
    <property type="match status" value="1"/>
</dbReference>
<dbReference type="PANTHER" id="PTHR47936:SF1">
    <property type="entry name" value="PENTATRICOPEPTIDE REPEAT-CONTAINING PROTEIN GUN1, CHLOROPLASTIC"/>
    <property type="match status" value="1"/>
</dbReference>
<keyword evidence="2" id="KW-0677">Repeat</keyword>
<accession>A0A2B7WY12</accession>
<evidence type="ECO:0000256" key="1">
    <source>
        <dbReference type="ARBA" id="ARBA00006192"/>
    </source>
</evidence>
<evidence type="ECO:0000256" key="5">
    <source>
        <dbReference type="PROSITE-ProRule" id="PRU00117"/>
    </source>
</evidence>
<feature type="region of interest" description="Disordered" evidence="7">
    <location>
        <begin position="120"/>
        <end position="158"/>
    </location>
</feature>
<comment type="function">
    <text evidence="3">Regulates mitochondrial small subunit maturation by controlling 15S rRNA 5'-end processing. Localizes to the 5' precursor of the 15S rRNA in a position that is subsequently occupied by mS47 in the mature yeast mtSSU. Uses structure and sequence-specific RNA recognition, binding to a single-stranded region of the precursor and specifically recognizing bases -6 to -1. The exchange of Ccm1 for mS47 is coupled to the irreversible removal of precursor rRNA that is accompanied by conformational changes of the mitoribosomal proteins uS5m and mS26. These conformational changes signal completion of 5'-end rRNA processing through protection of the mature 5'-end of the 15S rRNA and stabilization of mS47. The removal of the 5' precursor together with the dissociation of Ccm1 may be catalyzed by the 5'-3' exoribonuclease Pet127. Involved in the specific removal of group I introns in mitochondrial encoded transcripts.</text>
</comment>
<proteinExistence type="inferred from homology"/>
<evidence type="ECO:0000256" key="2">
    <source>
        <dbReference type="ARBA" id="ARBA00022737"/>
    </source>
</evidence>
<sequence>MLPATCRGLRSRVPFPPLDHAAPPSRPNEPFLPFLYPCISFSTLRNERHGSRRLAVAVDNSRLNSASSNCCRCPNSNPRHVSRRYTSSQASTATITETPLDSQDFTDTNADELEITSALGITPKPRRSTNRDKDARGSTMDSGINNEPDPEHPAERWRGKTDQGMWWSVMNEMVELRRATQNSPRPDSQKVISLVEKDAVALVGDEGENMWFATVLSGVKVHVRPKSERTPGGGRKVVLTGSWKAVQAAEKEIQVALEALRAAGKGPDSVSPFVVKDSDTGETKVRSVWTHGPLLSEGKRPTIPIRADCVPKPKRWTVKNFADYIETLTNLSYTRPVHAELYGKGEYHHVVVKDTICRLFKDPRTRPFLSTRAVNSAVFYFYRHNQFLKDLLALFPTMEHLMTTRTFNALLEGCAKTQDIKAFRYVISLMKRLKIKPNGMEWVCFLRLLKSKLARKHVMERMRADGLLDKKNIAELVMPMNIRESFRAHLISGKDVQSFIARMTERHGTNLALTSESMKMMLHVAKHEMNIDATEHILQHCKKMGVHLPTQSMNHCLAVLLNHKKYEEVLDLFARLARDFPQTERNDETFRILFSAAWKAQKYNAARVIWRYACLAGLVSHGMKNLAFNSLLRNTISDPDNQYQLWHKNAAKLIVGMKLRISDLDSSFDILTSTVPQHHTSSPNDSSITSLPPTPVSWLMQYQPSGEPREKQRALAELVIKSDIQTMWSFEPKERFEDMLDKAMRLDAEWSRDGAVARLSLAELVRNAIDVPLVDTDGWKLHVRRELERRAMTKEEDVVGDVVREPAEGVGGKVDGDVYERFAKWEREERERRGKMVSVKNVVDLFEK</sequence>
<dbReference type="PROSITE" id="PS50084">
    <property type="entry name" value="KH_TYPE_1"/>
    <property type="match status" value="1"/>
</dbReference>
<dbReference type="PANTHER" id="PTHR47936">
    <property type="entry name" value="PPR_LONG DOMAIN-CONTAINING PROTEIN"/>
    <property type="match status" value="1"/>
</dbReference>
<evidence type="ECO:0000256" key="4">
    <source>
        <dbReference type="ARBA" id="ARBA00044511"/>
    </source>
</evidence>
<feature type="compositionally biased region" description="Basic and acidic residues" evidence="7">
    <location>
        <begin position="149"/>
        <end position="158"/>
    </location>
</feature>
<dbReference type="InterPro" id="IPR011990">
    <property type="entry name" value="TPR-like_helical_dom_sf"/>
</dbReference>
<protein>
    <recommendedName>
        <fullName evidence="10">K Homology domain-containing protein</fullName>
    </recommendedName>
</protein>
<evidence type="ECO:0008006" key="10">
    <source>
        <dbReference type="Google" id="ProtNLM"/>
    </source>
</evidence>
<evidence type="ECO:0000256" key="6">
    <source>
        <dbReference type="PROSITE-ProRule" id="PRU00708"/>
    </source>
</evidence>
<dbReference type="PROSITE" id="PS51375">
    <property type="entry name" value="PPR"/>
    <property type="match status" value="1"/>
</dbReference>
<dbReference type="NCBIfam" id="TIGR00756">
    <property type="entry name" value="PPR"/>
    <property type="match status" value="1"/>
</dbReference>
<feature type="region of interest" description="Disordered" evidence="7">
    <location>
        <begin position="79"/>
        <end position="107"/>
    </location>
</feature>
<comment type="subunit">
    <text evidence="4">Binds to mitochondrial small subunit 15S rRNA.</text>
</comment>
<dbReference type="CDD" id="cd00105">
    <property type="entry name" value="KH-I"/>
    <property type="match status" value="1"/>
</dbReference>
<dbReference type="GO" id="GO:0003723">
    <property type="term" value="F:RNA binding"/>
    <property type="evidence" value="ECO:0007669"/>
    <property type="project" value="UniProtKB-UniRule"/>
</dbReference>
<gene>
    <name evidence="8" type="ORF">AJ79_07955</name>
</gene>
<dbReference type="InterPro" id="IPR002885">
    <property type="entry name" value="PPR_rpt"/>
</dbReference>
<dbReference type="EMBL" id="PDNB01000173">
    <property type="protein sequence ID" value="PGH01318.1"/>
    <property type="molecule type" value="Genomic_DNA"/>
</dbReference>
<evidence type="ECO:0000313" key="9">
    <source>
        <dbReference type="Proteomes" id="UP000223968"/>
    </source>
</evidence>
<keyword evidence="9" id="KW-1185">Reference proteome</keyword>